<protein>
    <recommendedName>
        <fullName evidence="4">Integral membrane protein</fullName>
    </recommendedName>
</protein>
<feature type="compositionally biased region" description="Basic and acidic residues" evidence="1">
    <location>
        <begin position="373"/>
        <end position="387"/>
    </location>
</feature>
<evidence type="ECO:0000313" key="3">
    <source>
        <dbReference type="Proteomes" id="UP000516373"/>
    </source>
</evidence>
<dbReference type="AlphaFoldDB" id="A0A7G1N712"/>
<feature type="region of interest" description="Disordered" evidence="1">
    <location>
        <begin position="177"/>
        <end position="201"/>
    </location>
</feature>
<evidence type="ECO:0008006" key="4">
    <source>
        <dbReference type="Google" id="ProtNLM"/>
    </source>
</evidence>
<dbReference type="KEGG" id="stui:GCM10017668_04920"/>
<dbReference type="EMBL" id="AP023439">
    <property type="protein sequence ID" value="BCL18649.1"/>
    <property type="molecule type" value="Genomic_DNA"/>
</dbReference>
<evidence type="ECO:0000256" key="1">
    <source>
        <dbReference type="SAM" id="MobiDB-lite"/>
    </source>
</evidence>
<feature type="compositionally biased region" description="Pro residues" evidence="1">
    <location>
        <begin position="233"/>
        <end position="248"/>
    </location>
</feature>
<dbReference type="RefSeq" id="WP_190896465.1">
    <property type="nucleotide sequence ID" value="NZ_AP023439.1"/>
</dbReference>
<organism evidence="2 3">
    <name type="scientific">Streptomyces tuirus</name>
    <dbReference type="NCBI Taxonomy" id="68278"/>
    <lineage>
        <taxon>Bacteria</taxon>
        <taxon>Bacillati</taxon>
        <taxon>Actinomycetota</taxon>
        <taxon>Actinomycetes</taxon>
        <taxon>Kitasatosporales</taxon>
        <taxon>Streptomycetaceae</taxon>
        <taxon>Streptomyces</taxon>
    </lineage>
</organism>
<proteinExistence type="predicted"/>
<name>A0A7G1N712_9ACTN</name>
<evidence type="ECO:0000313" key="2">
    <source>
        <dbReference type="EMBL" id="BCL18649.1"/>
    </source>
</evidence>
<feature type="region of interest" description="Disordered" evidence="1">
    <location>
        <begin position="233"/>
        <end position="254"/>
    </location>
</feature>
<sequence>MADTTVRIDGNTLRLPGGVAVRFIRTLRLPESGTHPLPPGLGEFPVRRVADYADRVPEAWRARGGVMLPVYLREAMWLSFAGTSEPAALQVGVGKVCAVSGRPWSDRPGRGPQNYVVLPRQPWLDGINSGTGTVRQFVAVPLGLGATVEGQVTGEEVWGGVQLQSFALTDRALARWREEERRRQVPPAPAPPGGYGAATPTAFGGPAAGGYGALAPGAYGAAMPMAAPPAPGAVPAPPATGAAPPAPGAAPAAPASAPRAAAAMGLGVGGSMRQEVYQDDRPLSDWSQRPAGRVFVHLVTPPEWRRTTGEAAPPSPVDRAAYTRAGLPWFDYYDDEAQDLAPTDTLQSVKPVGDWLGDDHEPWQPPTPGQTRQLKDAPGKPVEDGDW</sequence>
<accession>A0A7G1N712</accession>
<feature type="region of interest" description="Disordered" evidence="1">
    <location>
        <begin position="341"/>
        <end position="387"/>
    </location>
</feature>
<dbReference type="Proteomes" id="UP000516373">
    <property type="component" value="Chromosome"/>
</dbReference>
<gene>
    <name evidence="2" type="ORF">GCM10017668_04920</name>
</gene>
<reference evidence="2 3" key="1">
    <citation type="journal article" date="2014" name="Int. J. Syst. Evol. Microbiol.">
        <title>Complete genome sequence of Corynebacterium casei LMG S-19264T (=DSM 44701T), isolated from a smear-ripened cheese.</title>
        <authorList>
            <consortium name="US DOE Joint Genome Institute (JGI-PGF)"/>
            <person name="Walter F."/>
            <person name="Albersmeier A."/>
            <person name="Kalinowski J."/>
            <person name="Ruckert C."/>
        </authorList>
    </citation>
    <scope>NUCLEOTIDE SEQUENCE [LARGE SCALE GENOMIC DNA]</scope>
    <source>
        <strain evidence="2 3">JCM 4255</strain>
    </source>
</reference>